<dbReference type="Proteomes" id="UP000266178">
    <property type="component" value="Unassembled WGS sequence"/>
</dbReference>
<evidence type="ECO:0000313" key="1">
    <source>
        <dbReference type="EMBL" id="RIH92476.1"/>
    </source>
</evidence>
<name>A0A399F9V7_9DEIN</name>
<proteinExistence type="predicted"/>
<dbReference type="OrthoDB" id="332228at2"/>
<evidence type="ECO:0000313" key="2">
    <source>
        <dbReference type="Proteomes" id="UP000266178"/>
    </source>
</evidence>
<dbReference type="RefSeq" id="WP_119357123.1">
    <property type="nucleotide sequence ID" value="NZ_BJXM01000009.1"/>
</dbReference>
<comment type="caution">
    <text evidence="1">The sequence shown here is derived from an EMBL/GenBank/DDBJ whole genome shotgun (WGS) entry which is preliminary data.</text>
</comment>
<sequence length="64" mass="6994">MTLKSTLTCPACGFKQTETMPTEACVRLYECPSCHTWLRPKAGDCCVFCSYGDVKCPPQQGEAA</sequence>
<dbReference type="EMBL" id="QWLB01000019">
    <property type="protein sequence ID" value="RIH92476.1"/>
    <property type="molecule type" value="Genomic_DNA"/>
</dbReference>
<gene>
    <name evidence="1" type="ORF">Mgrana_01635</name>
</gene>
<protein>
    <submittedName>
        <fullName evidence="1">Uncharacterized protein</fullName>
    </submittedName>
</protein>
<accession>A0A399F9V7</accession>
<dbReference type="NCBIfam" id="NF041374">
    <property type="entry name" value="GDCCVxC"/>
    <property type="match status" value="1"/>
</dbReference>
<keyword evidence="2" id="KW-1185">Reference proteome</keyword>
<dbReference type="AlphaFoldDB" id="A0A399F9V7"/>
<dbReference type="InterPro" id="IPR047677">
    <property type="entry name" value="GDCCVxC"/>
</dbReference>
<reference evidence="1 2" key="1">
    <citation type="submission" date="2018-08" db="EMBL/GenBank/DDBJ databases">
        <title>Meiothermus granaticius genome AF-68 sequencing project.</title>
        <authorList>
            <person name="Da Costa M.S."/>
            <person name="Albuquerque L."/>
            <person name="Raposo P."/>
            <person name="Froufe H.J.C."/>
            <person name="Barroso C.S."/>
            <person name="Egas C."/>
        </authorList>
    </citation>
    <scope>NUCLEOTIDE SEQUENCE [LARGE SCALE GENOMIC DNA]</scope>
    <source>
        <strain evidence="1 2">AF-68</strain>
    </source>
</reference>
<organism evidence="1 2">
    <name type="scientific">Meiothermus granaticius NBRC 107808</name>
    <dbReference type="NCBI Taxonomy" id="1227551"/>
    <lineage>
        <taxon>Bacteria</taxon>
        <taxon>Thermotogati</taxon>
        <taxon>Deinococcota</taxon>
        <taxon>Deinococci</taxon>
        <taxon>Thermales</taxon>
        <taxon>Thermaceae</taxon>
        <taxon>Meiothermus</taxon>
    </lineage>
</organism>